<dbReference type="AlphaFoldDB" id="A0A7W3PNY6"/>
<dbReference type="InterPro" id="IPR025327">
    <property type="entry name" value="DUF4233"/>
</dbReference>
<evidence type="ECO:0000313" key="3">
    <source>
        <dbReference type="Proteomes" id="UP000524237"/>
    </source>
</evidence>
<keyword evidence="1" id="KW-0812">Transmembrane</keyword>
<feature type="transmembrane region" description="Helical" evidence="1">
    <location>
        <begin position="44"/>
        <end position="67"/>
    </location>
</feature>
<evidence type="ECO:0000313" key="2">
    <source>
        <dbReference type="EMBL" id="MBA8828678.1"/>
    </source>
</evidence>
<sequence length="118" mass="12411">MTTGPRRQRSVQELLGSIVLVFEAVVVGLAALVVNGLGGVSPVVALGGGAALCLALFATAGLLRYPWAPAVGWVLQGLMILCGVFVTMMFVIGALFAAIWTYAMFSGVRIDREKRRAS</sequence>
<keyword evidence="3" id="KW-1185">Reference proteome</keyword>
<protein>
    <recommendedName>
        <fullName evidence="4">DUF4233 domain-containing protein</fullName>
    </recommendedName>
</protein>
<feature type="transmembrane region" description="Helical" evidence="1">
    <location>
        <begin position="14"/>
        <end position="37"/>
    </location>
</feature>
<feature type="transmembrane region" description="Helical" evidence="1">
    <location>
        <begin position="73"/>
        <end position="105"/>
    </location>
</feature>
<dbReference type="EMBL" id="JACGWU010000001">
    <property type="protein sequence ID" value="MBA8828678.1"/>
    <property type="molecule type" value="Genomic_DNA"/>
</dbReference>
<dbReference type="RefSeq" id="WP_343046394.1">
    <property type="nucleotide sequence ID" value="NZ_JACGWU010000001.1"/>
</dbReference>
<comment type="caution">
    <text evidence="2">The sequence shown here is derived from an EMBL/GenBank/DDBJ whole genome shotgun (WGS) entry which is preliminary data.</text>
</comment>
<name>A0A7W3PNY6_9MICO</name>
<organism evidence="2 3">
    <name type="scientific">Alpinimonas psychrophila</name>
    <dbReference type="NCBI Taxonomy" id="748908"/>
    <lineage>
        <taxon>Bacteria</taxon>
        <taxon>Bacillati</taxon>
        <taxon>Actinomycetota</taxon>
        <taxon>Actinomycetes</taxon>
        <taxon>Micrococcales</taxon>
        <taxon>Microbacteriaceae</taxon>
        <taxon>Alpinimonas</taxon>
    </lineage>
</organism>
<proteinExistence type="predicted"/>
<accession>A0A7W3PNY6</accession>
<evidence type="ECO:0008006" key="4">
    <source>
        <dbReference type="Google" id="ProtNLM"/>
    </source>
</evidence>
<keyword evidence="1" id="KW-1133">Transmembrane helix</keyword>
<dbReference type="Pfam" id="PF14017">
    <property type="entry name" value="DUF4233"/>
    <property type="match status" value="1"/>
</dbReference>
<dbReference type="Proteomes" id="UP000524237">
    <property type="component" value="Unassembled WGS sequence"/>
</dbReference>
<keyword evidence="1" id="KW-0472">Membrane</keyword>
<reference evidence="2 3" key="1">
    <citation type="submission" date="2020-07" db="EMBL/GenBank/DDBJ databases">
        <title>Sequencing the genomes of 1000 actinobacteria strains.</title>
        <authorList>
            <person name="Klenk H.-P."/>
        </authorList>
    </citation>
    <scope>NUCLEOTIDE SEQUENCE [LARGE SCALE GENOMIC DNA]</scope>
    <source>
        <strain evidence="2 3">DSM 23737</strain>
    </source>
</reference>
<evidence type="ECO:0000256" key="1">
    <source>
        <dbReference type="SAM" id="Phobius"/>
    </source>
</evidence>
<gene>
    <name evidence="2" type="ORF">FB555_000749</name>
</gene>